<evidence type="ECO:0000313" key="2">
    <source>
        <dbReference type="Proteomes" id="UP000030645"/>
    </source>
</evidence>
<sequence length="71" mass="8044">MPRTLLKVLRGALDSPPESPLDKVSYLNYKRKYPTARLASCRVVESQLMSCQKLATQFRCARAMPLGRSLM</sequence>
<dbReference type="AlphaFoldDB" id="W9SIT3"/>
<reference evidence="2" key="1">
    <citation type="submission" date="2013-01" db="EMBL/GenBank/DDBJ databases">
        <title>Draft Genome Sequence of a Mulberry Tree, Morus notabilis C.K. Schneid.</title>
        <authorList>
            <person name="He N."/>
            <person name="Zhao S."/>
        </authorList>
    </citation>
    <scope>NUCLEOTIDE SEQUENCE</scope>
</reference>
<protein>
    <submittedName>
        <fullName evidence="1">Uncharacterized protein</fullName>
    </submittedName>
</protein>
<name>W9SIT3_9ROSA</name>
<dbReference type="EMBL" id="KE346247">
    <property type="protein sequence ID" value="EXC31280.1"/>
    <property type="molecule type" value="Genomic_DNA"/>
</dbReference>
<keyword evidence="2" id="KW-1185">Reference proteome</keyword>
<accession>W9SIT3</accession>
<proteinExistence type="predicted"/>
<organism evidence="1 2">
    <name type="scientific">Morus notabilis</name>
    <dbReference type="NCBI Taxonomy" id="981085"/>
    <lineage>
        <taxon>Eukaryota</taxon>
        <taxon>Viridiplantae</taxon>
        <taxon>Streptophyta</taxon>
        <taxon>Embryophyta</taxon>
        <taxon>Tracheophyta</taxon>
        <taxon>Spermatophyta</taxon>
        <taxon>Magnoliopsida</taxon>
        <taxon>eudicotyledons</taxon>
        <taxon>Gunneridae</taxon>
        <taxon>Pentapetalae</taxon>
        <taxon>rosids</taxon>
        <taxon>fabids</taxon>
        <taxon>Rosales</taxon>
        <taxon>Moraceae</taxon>
        <taxon>Moreae</taxon>
        <taxon>Morus</taxon>
    </lineage>
</organism>
<dbReference type="Proteomes" id="UP000030645">
    <property type="component" value="Unassembled WGS sequence"/>
</dbReference>
<evidence type="ECO:0000313" key="1">
    <source>
        <dbReference type="EMBL" id="EXC31280.1"/>
    </source>
</evidence>
<gene>
    <name evidence="1" type="ORF">L484_011359</name>
</gene>